<dbReference type="EMBL" id="JABANM010023393">
    <property type="protein sequence ID" value="KAF4717961.1"/>
    <property type="molecule type" value="Genomic_DNA"/>
</dbReference>
<dbReference type="Proteomes" id="UP000574390">
    <property type="component" value="Unassembled WGS sequence"/>
</dbReference>
<evidence type="ECO:0000313" key="1">
    <source>
        <dbReference type="EMBL" id="KAF4717961.1"/>
    </source>
</evidence>
<dbReference type="InterPro" id="IPR027443">
    <property type="entry name" value="IPNS-like_sf"/>
</dbReference>
<evidence type="ECO:0000313" key="2">
    <source>
        <dbReference type="Proteomes" id="UP000574390"/>
    </source>
</evidence>
<organism evidence="1 2">
    <name type="scientific">Perkinsus olseni</name>
    <name type="common">Perkinsus atlanticus</name>
    <dbReference type="NCBI Taxonomy" id="32597"/>
    <lineage>
        <taxon>Eukaryota</taxon>
        <taxon>Sar</taxon>
        <taxon>Alveolata</taxon>
        <taxon>Perkinsozoa</taxon>
        <taxon>Perkinsea</taxon>
        <taxon>Perkinsida</taxon>
        <taxon>Perkinsidae</taxon>
        <taxon>Perkinsus</taxon>
    </lineage>
</organism>
<dbReference type="AlphaFoldDB" id="A0A7J6RC86"/>
<accession>A0A7J6RC86</accession>
<gene>
    <name evidence="1" type="ORF">FOZ62_022978</name>
</gene>
<name>A0A7J6RC86_PEROL</name>
<dbReference type="Gene3D" id="2.60.120.330">
    <property type="entry name" value="B-lactam Antibiotic, Isopenicillin N Synthase, Chain"/>
    <property type="match status" value="1"/>
</dbReference>
<sequence length="326" mass="34498">MPCNPEEDLPTFVYDGDAEELSMLGSAEDSGGIDKIVVDEFRLRGFIIVRHAYPRVQQRLLQEVAAFFALDDEEKAAIAGGAGMRKIKGRPVGLLGFAVVTASSAAARPLSQIVSLDDREAPQTEGGRGLVPSGFDSTRLRVPVLGHVSSAAGIARALCRCIERYLTGSDGSTALESCVDFLSRVPSEEGVSNSTVRFCHYSAGAGGFEPHTDTSFFTVIASAGRGKASSLEILSPGGDEWRAIDELIADDSSVVVFPGDYMAIISREVVPAAVGWGLWIGASFVEGASEHGRVIARGSYLGADSVQNQGGSALAWENEGDARLRR</sequence>
<dbReference type="SUPFAM" id="SSF51197">
    <property type="entry name" value="Clavaminate synthase-like"/>
    <property type="match status" value="1"/>
</dbReference>
<proteinExistence type="predicted"/>
<protein>
    <submittedName>
        <fullName evidence="1">Uncharacterized protein</fullName>
    </submittedName>
</protein>
<reference evidence="1 2" key="1">
    <citation type="submission" date="2020-04" db="EMBL/GenBank/DDBJ databases">
        <title>Perkinsus olseni comparative genomics.</title>
        <authorList>
            <person name="Bogema D.R."/>
        </authorList>
    </citation>
    <scope>NUCLEOTIDE SEQUENCE [LARGE SCALE GENOMIC DNA]</scope>
    <source>
        <strain evidence="1">ATCC PRA-205</strain>
    </source>
</reference>
<comment type="caution">
    <text evidence="1">The sequence shown here is derived from an EMBL/GenBank/DDBJ whole genome shotgun (WGS) entry which is preliminary data.</text>
</comment>